<name>A0A166D1P0_9AGAM</name>
<organism evidence="2 3">
    <name type="scientific">Athelia psychrophila</name>
    <dbReference type="NCBI Taxonomy" id="1759441"/>
    <lineage>
        <taxon>Eukaryota</taxon>
        <taxon>Fungi</taxon>
        <taxon>Dikarya</taxon>
        <taxon>Basidiomycota</taxon>
        <taxon>Agaricomycotina</taxon>
        <taxon>Agaricomycetes</taxon>
        <taxon>Agaricomycetidae</taxon>
        <taxon>Atheliales</taxon>
        <taxon>Atheliaceae</taxon>
        <taxon>Athelia</taxon>
    </lineage>
</organism>
<proteinExistence type="predicted"/>
<accession>A0A166D1P0</accession>
<evidence type="ECO:0000313" key="2">
    <source>
        <dbReference type="EMBL" id="KZP14209.1"/>
    </source>
</evidence>
<dbReference type="AlphaFoldDB" id="A0A166D1P0"/>
<dbReference type="Proteomes" id="UP000076532">
    <property type="component" value="Unassembled WGS sequence"/>
</dbReference>
<feature type="non-terminal residue" evidence="2">
    <location>
        <position position="296"/>
    </location>
</feature>
<evidence type="ECO:0000313" key="3">
    <source>
        <dbReference type="Proteomes" id="UP000076532"/>
    </source>
</evidence>
<protein>
    <recommendedName>
        <fullName evidence="4">USP8 dimerisation domain-containing protein</fullName>
    </recommendedName>
</protein>
<gene>
    <name evidence="2" type="ORF">FIBSPDRAFT_1048969</name>
</gene>
<evidence type="ECO:0000256" key="1">
    <source>
        <dbReference type="SAM" id="MobiDB-lite"/>
    </source>
</evidence>
<dbReference type="EMBL" id="KV417621">
    <property type="protein sequence ID" value="KZP14209.1"/>
    <property type="molecule type" value="Genomic_DNA"/>
</dbReference>
<feature type="region of interest" description="Disordered" evidence="1">
    <location>
        <begin position="121"/>
        <end position="148"/>
    </location>
</feature>
<sequence length="296" mass="33106">MSLLPGETPSENQVIISRSLSELVQEAVAPLKEPGPPDSDIHYWIQEANSSVERAKTLHAKGSKDESFMNFAKAAVILRAKLPGLPGYAQLSIDRKHSIALTVYETFSYIHQYHTDILTRTPPYDTFPNPDIDESQSARQEQTESHEESAAWVYLNTIINYEEGSREKNLSGFDQIPGHSYERHLGYEDSILPVPSSGTPFLPPAYAIIPPLERRLKNVDGNASIPEEPRSPLVDPGSIKDDRKSPISMLIPEIPPEPISLFLDLYPLEDAHLIPDFSPSKLEFTLNEERADPKIV</sequence>
<evidence type="ECO:0008006" key="4">
    <source>
        <dbReference type="Google" id="ProtNLM"/>
    </source>
</evidence>
<keyword evidence="3" id="KW-1185">Reference proteome</keyword>
<reference evidence="2 3" key="1">
    <citation type="journal article" date="2016" name="Mol. Biol. Evol.">
        <title>Comparative Genomics of Early-Diverging Mushroom-Forming Fungi Provides Insights into the Origins of Lignocellulose Decay Capabilities.</title>
        <authorList>
            <person name="Nagy L.G."/>
            <person name="Riley R."/>
            <person name="Tritt A."/>
            <person name="Adam C."/>
            <person name="Daum C."/>
            <person name="Floudas D."/>
            <person name="Sun H."/>
            <person name="Yadav J.S."/>
            <person name="Pangilinan J."/>
            <person name="Larsson K.H."/>
            <person name="Matsuura K."/>
            <person name="Barry K."/>
            <person name="Labutti K."/>
            <person name="Kuo R."/>
            <person name="Ohm R.A."/>
            <person name="Bhattacharya S.S."/>
            <person name="Shirouzu T."/>
            <person name="Yoshinaga Y."/>
            <person name="Martin F.M."/>
            <person name="Grigoriev I.V."/>
            <person name="Hibbett D.S."/>
        </authorList>
    </citation>
    <scope>NUCLEOTIDE SEQUENCE [LARGE SCALE GENOMIC DNA]</scope>
    <source>
        <strain evidence="2 3">CBS 109695</strain>
    </source>
</reference>